<name>A0ABU2MG16_9ACTN</name>
<evidence type="ECO:0000313" key="2">
    <source>
        <dbReference type="Proteomes" id="UP001183390"/>
    </source>
</evidence>
<evidence type="ECO:0000313" key="1">
    <source>
        <dbReference type="EMBL" id="MDT0331638.1"/>
    </source>
</evidence>
<dbReference type="Proteomes" id="UP001183390">
    <property type="component" value="Unassembled WGS sequence"/>
</dbReference>
<reference evidence="2" key="1">
    <citation type="submission" date="2023-07" db="EMBL/GenBank/DDBJ databases">
        <title>30 novel species of actinomycetes from the DSMZ collection.</title>
        <authorList>
            <person name="Nouioui I."/>
        </authorList>
    </citation>
    <scope>NUCLEOTIDE SEQUENCE [LARGE SCALE GENOMIC DNA]</scope>
    <source>
        <strain evidence="2">DSM 44743</strain>
    </source>
</reference>
<dbReference type="EMBL" id="JAVREP010000025">
    <property type="protein sequence ID" value="MDT0331638.1"/>
    <property type="molecule type" value="Genomic_DNA"/>
</dbReference>
<organism evidence="1 2">
    <name type="scientific">Nocardiopsis lambiniae</name>
    <dbReference type="NCBI Taxonomy" id="3075539"/>
    <lineage>
        <taxon>Bacteria</taxon>
        <taxon>Bacillati</taxon>
        <taxon>Actinomycetota</taxon>
        <taxon>Actinomycetes</taxon>
        <taxon>Streptosporangiales</taxon>
        <taxon>Nocardiopsidaceae</taxon>
        <taxon>Nocardiopsis</taxon>
    </lineage>
</organism>
<sequence length="378" mass="41085">MDTLRLSADPGRLPDRVREELTDVDRLRRIWAEHRQAWPREERETARRDLIRTRIREAGVDGALADLLVSATVDGMAGRALTREYAAELAELVHSLPDPGPFRAPRNPLTLEYAHLVADPAAVPGHPLVRAAVIYIETLAIVTELDEGREAPRLLPWVTAALVLRRSDFPPLPPTHPPAHTGLSPGERLAETVSAMARAVMAALRDELGWTPPGAPPPPRGPVPPLAAVTRRRILDYLRSRREPVGLILRALDPGARVLVRSGGFDDTEEGDRPSETGRAVLTPGAAHWWSTLELAVGEAVLTLTVVTQEIGRPRTGVLAVIVDGRLTTAEGARDVPGVSIADSVTVMPTDCVDDRWPQIRDLVDEAVSQAMGALTRV</sequence>
<comment type="caution">
    <text evidence="1">The sequence shown here is derived from an EMBL/GenBank/DDBJ whole genome shotgun (WGS) entry which is preliminary data.</text>
</comment>
<dbReference type="RefSeq" id="WP_311514112.1">
    <property type="nucleotide sequence ID" value="NZ_JAVREP010000025.1"/>
</dbReference>
<accession>A0ABU2MG16</accession>
<protein>
    <submittedName>
        <fullName evidence="1">Uncharacterized protein</fullName>
    </submittedName>
</protein>
<gene>
    <name evidence="1" type="ORF">RM479_24800</name>
</gene>
<proteinExistence type="predicted"/>
<keyword evidence="2" id="KW-1185">Reference proteome</keyword>